<dbReference type="EC" id="2.5.1.145" evidence="7"/>
<evidence type="ECO:0000256" key="5">
    <source>
        <dbReference type="ARBA" id="ARBA00022989"/>
    </source>
</evidence>
<dbReference type="Proteomes" id="UP000297643">
    <property type="component" value="Unassembled WGS sequence"/>
</dbReference>
<dbReference type="PANTHER" id="PTHR30589">
    <property type="entry name" value="PROLIPOPROTEIN DIACYLGLYCERYL TRANSFERASE"/>
    <property type="match status" value="1"/>
</dbReference>
<dbReference type="GO" id="GO:0008961">
    <property type="term" value="F:phosphatidylglycerol-prolipoprotein diacylglyceryl transferase activity"/>
    <property type="evidence" value="ECO:0007669"/>
    <property type="project" value="UniProtKB-UniRule"/>
</dbReference>
<dbReference type="HAMAP" id="MF_01147">
    <property type="entry name" value="Lgt"/>
    <property type="match status" value="1"/>
</dbReference>
<comment type="caution">
    <text evidence="9">The sequence shown here is derived from an EMBL/GenBank/DDBJ whole genome shotgun (WGS) entry which is preliminary data.</text>
</comment>
<keyword evidence="2 7" id="KW-1003">Cell membrane</keyword>
<evidence type="ECO:0000256" key="3">
    <source>
        <dbReference type="ARBA" id="ARBA00022679"/>
    </source>
</evidence>
<comment type="function">
    <text evidence="7">Catalyzes the transfer of the diacylglyceryl group from phosphatidylglycerol to the sulfhydryl group of the N-terminal cysteine of a prolipoprotein, the first step in the formation of mature lipoproteins.</text>
</comment>
<feature type="transmembrane region" description="Helical" evidence="7">
    <location>
        <begin position="20"/>
        <end position="41"/>
    </location>
</feature>
<dbReference type="NCBIfam" id="TIGR00544">
    <property type="entry name" value="lgt"/>
    <property type="match status" value="1"/>
</dbReference>
<dbReference type="AlphaFoldDB" id="A0A4R8WFV0"/>
<dbReference type="EMBL" id="SOFM01000009">
    <property type="protein sequence ID" value="TFC06814.1"/>
    <property type="molecule type" value="Genomic_DNA"/>
</dbReference>
<keyword evidence="10" id="KW-1185">Reference proteome</keyword>
<reference evidence="9 10" key="1">
    <citation type="submission" date="2019-03" db="EMBL/GenBank/DDBJ databases">
        <title>Genomics of glacier-inhabiting Cryobacterium strains.</title>
        <authorList>
            <person name="Liu Q."/>
            <person name="Xin Y.-H."/>
        </authorList>
    </citation>
    <scope>NUCLEOTIDE SEQUENCE [LARGE SCALE GENOMIC DNA]</scope>
    <source>
        <strain evidence="9 10">RHLT2-21</strain>
    </source>
</reference>
<dbReference type="InterPro" id="IPR001640">
    <property type="entry name" value="Lgt"/>
</dbReference>
<protein>
    <recommendedName>
        <fullName evidence="7">Phosphatidylglycerol--prolipoprotein diacylglyceryl transferase</fullName>
        <ecNumber evidence="7">2.5.1.145</ecNumber>
    </recommendedName>
</protein>
<evidence type="ECO:0000313" key="9">
    <source>
        <dbReference type="EMBL" id="TFC06814.1"/>
    </source>
</evidence>
<keyword evidence="9" id="KW-0449">Lipoprotein</keyword>
<feature type="region of interest" description="Disordered" evidence="8">
    <location>
        <begin position="291"/>
        <end position="313"/>
    </location>
</feature>
<keyword evidence="6 7" id="KW-0472">Membrane</keyword>
<organism evidence="9 10">
    <name type="scientific">Cryobacterium mannosilyticum</name>
    <dbReference type="NCBI Taxonomy" id="1259190"/>
    <lineage>
        <taxon>Bacteria</taxon>
        <taxon>Bacillati</taxon>
        <taxon>Actinomycetota</taxon>
        <taxon>Actinomycetes</taxon>
        <taxon>Micrococcales</taxon>
        <taxon>Microbacteriaceae</taxon>
        <taxon>Cryobacterium</taxon>
    </lineage>
</organism>
<name>A0A4R8WFV0_9MICO</name>
<evidence type="ECO:0000256" key="6">
    <source>
        <dbReference type="ARBA" id="ARBA00023136"/>
    </source>
</evidence>
<feature type="transmembrane region" description="Helical" evidence="7">
    <location>
        <begin position="53"/>
        <end position="72"/>
    </location>
</feature>
<sequence>MTIPTSIPSPDISSIQVGPFQIHFYALFILTGIVVAVILTSRRLTRRGGEPGIVLDITLWAVPFGIIGGRLYHVVTHPTDYFFPGADLWKTLYVWEGGLAIFGAILFGGLGAYIACRRAGVRFLSFGDALAPGMLLAQSFGRLGNYFNQELFGTPTTLPWGLQITPSQPAFPTGLPADTLFHPLFLYEILWNLAGVIVVLLAERQYNLRWGKTLGLYLIIYGVGRTWFESFRLDPTEFELLGIKINMITATAVAVVGLILIIVQSRRHTEPEPSPYLPGRQWTSLHQPITELPPTAASTNADDVPTGDATGQK</sequence>
<feature type="transmembrane region" description="Helical" evidence="7">
    <location>
        <begin position="184"/>
        <end position="202"/>
    </location>
</feature>
<keyword evidence="5 7" id="KW-1133">Transmembrane helix</keyword>
<evidence type="ECO:0000256" key="2">
    <source>
        <dbReference type="ARBA" id="ARBA00022475"/>
    </source>
</evidence>
<evidence type="ECO:0000256" key="8">
    <source>
        <dbReference type="SAM" id="MobiDB-lite"/>
    </source>
</evidence>
<keyword evidence="9" id="KW-0328">Glycosyltransferase</keyword>
<dbReference type="Pfam" id="PF01790">
    <property type="entry name" value="LGT"/>
    <property type="match status" value="1"/>
</dbReference>
<evidence type="ECO:0000313" key="10">
    <source>
        <dbReference type="Proteomes" id="UP000297643"/>
    </source>
</evidence>
<feature type="transmembrane region" description="Helical" evidence="7">
    <location>
        <begin position="214"/>
        <end position="231"/>
    </location>
</feature>
<keyword evidence="3 7" id="KW-0808">Transferase</keyword>
<feature type="transmembrane region" description="Helical" evidence="7">
    <location>
        <begin position="92"/>
        <end position="116"/>
    </location>
</feature>
<comment type="similarity">
    <text evidence="1 7">Belongs to the Lgt family.</text>
</comment>
<evidence type="ECO:0000256" key="4">
    <source>
        <dbReference type="ARBA" id="ARBA00022692"/>
    </source>
</evidence>
<feature type="binding site" evidence="7">
    <location>
        <position position="142"/>
    </location>
    <ligand>
        <name>a 1,2-diacyl-sn-glycero-3-phospho-(1'-sn-glycerol)</name>
        <dbReference type="ChEBI" id="CHEBI:64716"/>
    </ligand>
</feature>
<feature type="transmembrane region" description="Helical" evidence="7">
    <location>
        <begin position="123"/>
        <end position="141"/>
    </location>
</feature>
<feature type="transmembrane region" description="Helical" evidence="7">
    <location>
        <begin position="243"/>
        <end position="263"/>
    </location>
</feature>
<comment type="catalytic activity">
    <reaction evidence="7">
        <text>L-cysteinyl-[prolipoprotein] + a 1,2-diacyl-sn-glycero-3-phospho-(1'-sn-glycerol) = an S-1,2-diacyl-sn-glyceryl-L-cysteinyl-[prolipoprotein] + sn-glycerol 1-phosphate + H(+)</text>
        <dbReference type="Rhea" id="RHEA:56712"/>
        <dbReference type="Rhea" id="RHEA-COMP:14679"/>
        <dbReference type="Rhea" id="RHEA-COMP:14680"/>
        <dbReference type="ChEBI" id="CHEBI:15378"/>
        <dbReference type="ChEBI" id="CHEBI:29950"/>
        <dbReference type="ChEBI" id="CHEBI:57685"/>
        <dbReference type="ChEBI" id="CHEBI:64716"/>
        <dbReference type="ChEBI" id="CHEBI:140658"/>
        <dbReference type="EC" id="2.5.1.145"/>
    </reaction>
</comment>
<dbReference type="GO" id="GO:0042158">
    <property type="term" value="P:lipoprotein biosynthetic process"/>
    <property type="evidence" value="ECO:0007669"/>
    <property type="project" value="UniProtKB-UniRule"/>
</dbReference>
<evidence type="ECO:0000256" key="7">
    <source>
        <dbReference type="HAMAP-Rule" id="MF_01147"/>
    </source>
</evidence>
<dbReference type="PANTHER" id="PTHR30589:SF0">
    <property type="entry name" value="PHOSPHATIDYLGLYCEROL--PROLIPOPROTEIN DIACYLGLYCERYL TRANSFERASE"/>
    <property type="match status" value="1"/>
</dbReference>
<evidence type="ECO:0000256" key="1">
    <source>
        <dbReference type="ARBA" id="ARBA00007150"/>
    </source>
</evidence>
<dbReference type="PROSITE" id="PS01311">
    <property type="entry name" value="LGT"/>
    <property type="match status" value="1"/>
</dbReference>
<gene>
    <name evidence="7" type="primary">lgt</name>
    <name evidence="9" type="ORF">E3O32_03685</name>
</gene>
<keyword evidence="4 7" id="KW-0812">Transmembrane</keyword>
<accession>A0A4R8WFV0</accession>
<dbReference type="RefSeq" id="WP_134507120.1">
    <property type="nucleotide sequence ID" value="NZ_SOFM01000009.1"/>
</dbReference>
<dbReference type="UniPathway" id="UPA00664"/>
<comment type="pathway">
    <text evidence="7">Protein modification; lipoprotein biosynthesis (diacylglyceryl transfer).</text>
</comment>
<dbReference type="GO" id="GO:0005886">
    <property type="term" value="C:plasma membrane"/>
    <property type="evidence" value="ECO:0007669"/>
    <property type="project" value="UniProtKB-SubCell"/>
</dbReference>
<proteinExistence type="inferred from homology"/>
<comment type="subcellular location">
    <subcellularLocation>
        <location evidence="7">Cell membrane</location>
        <topology evidence="7">Multi-pass membrane protein</topology>
    </subcellularLocation>
</comment>